<dbReference type="SUPFAM" id="SSF109854">
    <property type="entry name" value="DinB/YfiT-like putative metalloenzymes"/>
    <property type="match status" value="1"/>
</dbReference>
<name>A0A229RJV9_AMYAL</name>
<dbReference type="InterPro" id="IPR017517">
    <property type="entry name" value="Maleyloyr_isom"/>
</dbReference>
<comment type="caution">
    <text evidence="2">The sequence shown here is derived from an EMBL/GenBank/DDBJ whole genome shotgun (WGS) entry which is preliminary data.</text>
</comment>
<dbReference type="EMBL" id="NMQU01000082">
    <property type="protein sequence ID" value="OXM46923.1"/>
    <property type="molecule type" value="Genomic_DNA"/>
</dbReference>
<dbReference type="Pfam" id="PF11716">
    <property type="entry name" value="MDMPI_N"/>
    <property type="match status" value="1"/>
</dbReference>
<dbReference type="Proteomes" id="UP000215563">
    <property type="component" value="Unassembled WGS sequence"/>
</dbReference>
<feature type="domain" description="Mycothiol-dependent maleylpyruvate isomerase metal-binding" evidence="1">
    <location>
        <begin position="26"/>
        <end position="166"/>
    </location>
</feature>
<sequence>MDQGVWMVTMSFTRWGPPIDVLPLFAREEQALMDVLTGLDAQQWAAPTVCTGWTVHDLAAHILGDKLGRLSRDRDDYRTTAPREGERFGDFIDRINDEWVVACRRLSPEVLFAMLVDSTSQIAEMFGRADLDALGDPVSWAGDEPAPVWLDVAREYTEFWLHQQQIREAVGARMLDDRDFRGPVVDTFMRALPHTLRDVEARTGRQVVYTVTGQGGGKWTAQRTAGGWEIDRVAPTSRAPLASVTTDADTFWRLCTRNPADRDLVTAKGDENVCAAVLGMTSIITSSNGSPSPAG</sequence>
<dbReference type="InterPro" id="IPR034660">
    <property type="entry name" value="DinB/YfiT-like"/>
</dbReference>
<dbReference type="InterPro" id="IPR024344">
    <property type="entry name" value="MDMPI_metal-binding"/>
</dbReference>
<accession>A0A229RJV9</accession>
<protein>
    <recommendedName>
        <fullName evidence="1">Mycothiol-dependent maleylpyruvate isomerase metal-binding domain-containing protein</fullName>
    </recommendedName>
</protein>
<gene>
    <name evidence="2" type="ORF">CFP75_25805</name>
</gene>
<dbReference type="NCBIfam" id="TIGR03083">
    <property type="entry name" value="maleylpyruvate isomerase family mycothiol-dependent enzyme"/>
    <property type="match status" value="1"/>
</dbReference>
<dbReference type="GO" id="GO:0046872">
    <property type="term" value="F:metal ion binding"/>
    <property type="evidence" value="ECO:0007669"/>
    <property type="project" value="InterPro"/>
</dbReference>
<evidence type="ECO:0000313" key="3">
    <source>
        <dbReference type="Proteomes" id="UP000215563"/>
    </source>
</evidence>
<dbReference type="Gene3D" id="1.20.120.450">
    <property type="entry name" value="dinb family like domain"/>
    <property type="match status" value="1"/>
</dbReference>
<reference evidence="2 3" key="1">
    <citation type="submission" date="2017-07" db="EMBL/GenBank/DDBJ databases">
        <title>Amycolatopsis alba DSM 44262 Genome sequencing and assembly.</title>
        <authorList>
            <person name="Kaur N."/>
            <person name="Mayilraj S."/>
        </authorList>
    </citation>
    <scope>NUCLEOTIDE SEQUENCE [LARGE SCALE GENOMIC DNA]</scope>
    <source>
        <strain evidence="2 3">DSM 44262</strain>
    </source>
</reference>
<evidence type="ECO:0000313" key="2">
    <source>
        <dbReference type="EMBL" id="OXM46923.1"/>
    </source>
</evidence>
<organism evidence="2 3">
    <name type="scientific">Amycolatopsis alba DSM 44262</name>
    <dbReference type="NCBI Taxonomy" id="1125972"/>
    <lineage>
        <taxon>Bacteria</taxon>
        <taxon>Bacillati</taxon>
        <taxon>Actinomycetota</taxon>
        <taxon>Actinomycetes</taxon>
        <taxon>Pseudonocardiales</taxon>
        <taxon>Pseudonocardiaceae</taxon>
        <taxon>Amycolatopsis</taxon>
    </lineage>
</organism>
<proteinExistence type="predicted"/>
<keyword evidence="3" id="KW-1185">Reference proteome</keyword>
<dbReference type="AlphaFoldDB" id="A0A229RJV9"/>
<evidence type="ECO:0000259" key="1">
    <source>
        <dbReference type="Pfam" id="PF11716"/>
    </source>
</evidence>